<dbReference type="InterPro" id="IPR009597">
    <property type="entry name" value="DUF1206"/>
</dbReference>
<gene>
    <name evidence="3" type="ordered locus">Saro_2124</name>
</gene>
<feature type="domain" description="DUF1206" evidence="2">
    <location>
        <begin position="14"/>
        <end position="80"/>
    </location>
</feature>
<dbReference type="Pfam" id="PF06724">
    <property type="entry name" value="DUF1206"/>
    <property type="match status" value="3"/>
</dbReference>
<feature type="transmembrane region" description="Helical" evidence="1">
    <location>
        <begin position="178"/>
        <end position="202"/>
    </location>
</feature>
<keyword evidence="4" id="KW-1185">Reference proteome</keyword>
<keyword evidence="1" id="KW-0472">Membrane</keyword>
<evidence type="ECO:0000313" key="4">
    <source>
        <dbReference type="Proteomes" id="UP000009134"/>
    </source>
</evidence>
<feature type="transmembrane region" description="Helical" evidence="1">
    <location>
        <begin position="137"/>
        <end position="157"/>
    </location>
</feature>
<evidence type="ECO:0000256" key="1">
    <source>
        <dbReference type="SAM" id="Phobius"/>
    </source>
</evidence>
<name>Q2G6G0_NOVAD</name>
<evidence type="ECO:0000259" key="2">
    <source>
        <dbReference type="Pfam" id="PF06724"/>
    </source>
</evidence>
<dbReference type="HOGENOM" id="CLU_073530_0_0_5"/>
<protein>
    <recommendedName>
        <fullName evidence="2">DUF1206 domain-containing protein</fullName>
    </recommendedName>
</protein>
<sequence length="263" mass="27318">MVDKSEKVVWLARLGFAVRGLVYMLLGYLALTTARRDNVDDGAGDVFAFVAAIPGGTIVLFAAAAGLAGYALYRLSAAVFDIERRGSGFKGIAHRIGYFASAIIHFAMAWTAARMASGARKVADDRSSAVAGNVLDLPLGPTLLAVSGLALIAAALLQAKSSVTAGFMKSVSSAAPAATCWIGRAGHAARAVVFALIGWSLLRSARSESGGEVLSLGGAINDLRDMGAAFSLVAAGLVLFGLFSLILARYRVIPDPSPRRLKF</sequence>
<dbReference type="eggNOG" id="ENOG502Z854">
    <property type="taxonomic scope" value="Bacteria"/>
</dbReference>
<accession>Q2G6G0</accession>
<dbReference type="Proteomes" id="UP000009134">
    <property type="component" value="Chromosome"/>
</dbReference>
<feature type="transmembrane region" description="Helical" evidence="1">
    <location>
        <begin position="96"/>
        <end position="117"/>
    </location>
</feature>
<keyword evidence="1" id="KW-1133">Transmembrane helix</keyword>
<feature type="transmembrane region" description="Helical" evidence="1">
    <location>
        <begin position="46"/>
        <end position="75"/>
    </location>
</feature>
<dbReference type="EMBL" id="CP000248">
    <property type="protein sequence ID" value="ABD26563.1"/>
    <property type="molecule type" value="Genomic_DNA"/>
</dbReference>
<keyword evidence="1" id="KW-0812">Transmembrane</keyword>
<dbReference type="AlphaFoldDB" id="Q2G6G0"/>
<feature type="domain" description="DUF1206" evidence="2">
    <location>
        <begin position="96"/>
        <end position="160"/>
    </location>
</feature>
<dbReference type="KEGG" id="nar:Saro_2124"/>
<proteinExistence type="predicted"/>
<feature type="transmembrane region" description="Helical" evidence="1">
    <location>
        <begin position="228"/>
        <end position="250"/>
    </location>
</feature>
<feature type="domain" description="DUF1206" evidence="2">
    <location>
        <begin position="185"/>
        <end position="251"/>
    </location>
</feature>
<organism evidence="3 4">
    <name type="scientific">Novosphingobium aromaticivorans (strain ATCC 700278 / DSM 12444 / CCUG 56034 / CIP 105152 / NBRC 16084 / F199)</name>
    <dbReference type="NCBI Taxonomy" id="279238"/>
    <lineage>
        <taxon>Bacteria</taxon>
        <taxon>Pseudomonadati</taxon>
        <taxon>Pseudomonadota</taxon>
        <taxon>Alphaproteobacteria</taxon>
        <taxon>Sphingomonadales</taxon>
        <taxon>Sphingomonadaceae</taxon>
        <taxon>Novosphingobium</taxon>
    </lineage>
</organism>
<dbReference type="STRING" id="279238.Saro_2124"/>
<reference evidence="4" key="1">
    <citation type="submission" date="2006-01" db="EMBL/GenBank/DDBJ databases">
        <title>Complete sequence of Novosphingobium aromaticivorans DSM 12444.</title>
        <authorList>
            <consortium name="US DOE Joint Genome Institute"/>
            <person name="Copeland A."/>
            <person name="Lucas S."/>
            <person name="Lapidus A."/>
            <person name="Barry K."/>
            <person name="Detter J.C."/>
            <person name="Glavina T."/>
            <person name="Hammon N."/>
            <person name="Israni S."/>
            <person name="Pitluck S."/>
            <person name="Chain P."/>
            <person name="Malfatti S."/>
            <person name="Shin M."/>
            <person name="Vergez L."/>
            <person name="Schmutz J."/>
            <person name="Larimer F."/>
            <person name="Land M."/>
            <person name="Kyrpides N."/>
            <person name="Ivanova N."/>
            <person name="Fredrickson J."/>
            <person name="Balkwill D."/>
            <person name="Romine M.F."/>
            <person name="Richardson P."/>
        </authorList>
    </citation>
    <scope>NUCLEOTIDE SEQUENCE [LARGE SCALE GENOMIC DNA]</scope>
    <source>
        <strain evidence="4">ATCC 700278 / DSM 12444 / CCUG 56034 / CIP 105152 / NBRC 16084 / F199</strain>
    </source>
</reference>
<evidence type="ECO:0000313" key="3">
    <source>
        <dbReference type="EMBL" id="ABD26563.1"/>
    </source>
</evidence>
<dbReference type="RefSeq" id="WP_011445772.1">
    <property type="nucleotide sequence ID" value="NC_007794.1"/>
</dbReference>
<feature type="transmembrane region" description="Helical" evidence="1">
    <location>
        <begin position="12"/>
        <end position="34"/>
    </location>
</feature>